<keyword evidence="2" id="KW-0812">Transmembrane</keyword>
<feature type="compositionally biased region" description="Low complexity" evidence="1">
    <location>
        <begin position="12"/>
        <end position="31"/>
    </location>
</feature>
<reference evidence="3 4" key="1">
    <citation type="submission" date="2024-08" db="EMBL/GenBank/DDBJ databases">
        <title>Genome sequence of Streptomyces aureus CACIA-1.46HGO.</title>
        <authorList>
            <person name="Evangelista-Martinez Z."/>
        </authorList>
    </citation>
    <scope>NUCLEOTIDE SEQUENCE [LARGE SCALE GENOMIC DNA]</scope>
    <source>
        <strain evidence="3 4">CACIA-1.46HGO</strain>
    </source>
</reference>
<dbReference type="EMBL" id="JBGOSP010000009">
    <property type="protein sequence ID" value="MFA3838352.1"/>
    <property type="molecule type" value="Genomic_DNA"/>
</dbReference>
<accession>A0ABV4SKD3</accession>
<evidence type="ECO:0008006" key="5">
    <source>
        <dbReference type="Google" id="ProtNLM"/>
    </source>
</evidence>
<sequence length="205" mass="20401">MVTKTDDETTETPESTTAEAAEVAAESSEVIEVTKEAEGTDAAEAADAPEGTDANADADLDDEPFATAAPVEDSSGAGQGAGAVVSAALGVVALSGSWVATVASARESLIGQLQTSQSASVAKQVSEVYGDSWHATALVGGIFALLALIVGAVVLARPAFGAPGRPQAVWIKSVAWAGVSLGVLGLLLAVAKYTDILMALPSTSS</sequence>
<keyword evidence="2" id="KW-0472">Membrane</keyword>
<evidence type="ECO:0000256" key="1">
    <source>
        <dbReference type="SAM" id="MobiDB-lite"/>
    </source>
</evidence>
<evidence type="ECO:0000313" key="4">
    <source>
        <dbReference type="Proteomes" id="UP001571476"/>
    </source>
</evidence>
<comment type="caution">
    <text evidence="3">The sequence shown here is derived from an EMBL/GenBank/DDBJ whole genome shotgun (WGS) entry which is preliminary data.</text>
</comment>
<feature type="compositionally biased region" description="Low complexity" evidence="1">
    <location>
        <begin position="40"/>
        <end position="54"/>
    </location>
</feature>
<keyword evidence="4" id="KW-1185">Reference proteome</keyword>
<evidence type="ECO:0000256" key="2">
    <source>
        <dbReference type="SAM" id="Phobius"/>
    </source>
</evidence>
<feature type="transmembrane region" description="Helical" evidence="2">
    <location>
        <begin position="133"/>
        <end position="156"/>
    </location>
</feature>
<name>A0ABV4SKD3_9ACTN</name>
<dbReference type="Proteomes" id="UP001571476">
    <property type="component" value="Unassembled WGS sequence"/>
</dbReference>
<organism evidence="3 4">
    <name type="scientific">Streptomyces aureus</name>
    <dbReference type="NCBI Taxonomy" id="193461"/>
    <lineage>
        <taxon>Bacteria</taxon>
        <taxon>Bacillati</taxon>
        <taxon>Actinomycetota</taxon>
        <taxon>Actinomycetes</taxon>
        <taxon>Kitasatosporales</taxon>
        <taxon>Streptomycetaceae</taxon>
        <taxon>Streptomyces</taxon>
    </lineage>
</organism>
<dbReference type="RefSeq" id="WP_372563553.1">
    <property type="nucleotide sequence ID" value="NZ_JBGOSP010000009.1"/>
</dbReference>
<protein>
    <recommendedName>
        <fullName evidence="5">Integral membrane protein</fullName>
    </recommendedName>
</protein>
<gene>
    <name evidence="3" type="ORF">ACEG43_19615</name>
</gene>
<proteinExistence type="predicted"/>
<keyword evidence="2" id="KW-1133">Transmembrane helix</keyword>
<evidence type="ECO:0000313" key="3">
    <source>
        <dbReference type="EMBL" id="MFA3838352.1"/>
    </source>
</evidence>
<feature type="transmembrane region" description="Helical" evidence="2">
    <location>
        <begin position="168"/>
        <end position="191"/>
    </location>
</feature>
<feature type="region of interest" description="Disordered" evidence="1">
    <location>
        <begin position="1"/>
        <end position="60"/>
    </location>
</feature>